<dbReference type="EMBL" id="JARVKF010000400">
    <property type="protein sequence ID" value="KAK9417188.1"/>
    <property type="molecule type" value="Genomic_DNA"/>
</dbReference>
<accession>A0ABR2UR90</accession>
<dbReference type="Proteomes" id="UP001408356">
    <property type="component" value="Unassembled WGS sequence"/>
</dbReference>
<comment type="caution">
    <text evidence="2">The sequence shown here is derived from an EMBL/GenBank/DDBJ whole genome shotgun (WGS) entry which is preliminary data.</text>
</comment>
<reference evidence="2 3" key="1">
    <citation type="journal article" date="2024" name="J. Plant Pathol.">
        <title>Sequence and assembly of the genome of Seiridium unicorne, isolate CBS 538.82, causal agent of cypress canker disease.</title>
        <authorList>
            <person name="Scali E."/>
            <person name="Rocca G.D."/>
            <person name="Danti R."/>
            <person name="Garbelotto M."/>
            <person name="Barberini S."/>
            <person name="Baroncelli R."/>
            <person name="Emiliani G."/>
        </authorList>
    </citation>
    <scope>NUCLEOTIDE SEQUENCE [LARGE SCALE GENOMIC DNA]</scope>
    <source>
        <strain evidence="2 3">BM-138-508</strain>
    </source>
</reference>
<sequence length="286" mass="32019">MSQSIVGKIRGLFTRSKRDSYWDDVERIKAQISRYDLREQPLRVNYPAMNGSSLLPQSTYDIDRRDVRDVRGYKTKTVYIPIQVVEIQVDDVVVADPNESCESSGLGRGSATISAQASSLPRGGRPNALAPLSESRPASFEEGDDSAYWSGEQNKLEALQVSDVRDDATTSGDDESVSAYHPGPIVEDALLDERIHSWMMNSQTPCEIESWTNSQPDYKPKWVPHVKSKPCMGDWDDILSRGIDDEHPQRIAYSRRPQSHTVLPGRKPLAGSSSAFSSFMWPWNSP</sequence>
<feature type="region of interest" description="Disordered" evidence="1">
    <location>
        <begin position="98"/>
        <end position="146"/>
    </location>
</feature>
<gene>
    <name evidence="2" type="ORF">SUNI508_08992</name>
</gene>
<evidence type="ECO:0000313" key="2">
    <source>
        <dbReference type="EMBL" id="KAK9417188.1"/>
    </source>
</evidence>
<evidence type="ECO:0000256" key="1">
    <source>
        <dbReference type="SAM" id="MobiDB-lite"/>
    </source>
</evidence>
<feature type="region of interest" description="Disordered" evidence="1">
    <location>
        <begin position="162"/>
        <end position="181"/>
    </location>
</feature>
<feature type="region of interest" description="Disordered" evidence="1">
    <location>
        <begin position="253"/>
        <end position="286"/>
    </location>
</feature>
<protein>
    <submittedName>
        <fullName evidence="2">Uncharacterized protein</fullName>
    </submittedName>
</protein>
<organism evidence="2 3">
    <name type="scientific">Seiridium unicorne</name>
    <dbReference type="NCBI Taxonomy" id="138068"/>
    <lineage>
        <taxon>Eukaryota</taxon>
        <taxon>Fungi</taxon>
        <taxon>Dikarya</taxon>
        <taxon>Ascomycota</taxon>
        <taxon>Pezizomycotina</taxon>
        <taxon>Sordariomycetes</taxon>
        <taxon>Xylariomycetidae</taxon>
        <taxon>Amphisphaeriales</taxon>
        <taxon>Sporocadaceae</taxon>
        <taxon>Seiridium</taxon>
    </lineage>
</organism>
<evidence type="ECO:0000313" key="3">
    <source>
        <dbReference type="Proteomes" id="UP001408356"/>
    </source>
</evidence>
<proteinExistence type="predicted"/>
<name>A0ABR2UR90_9PEZI</name>
<keyword evidence="3" id="KW-1185">Reference proteome</keyword>